<evidence type="ECO:0000313" key="9">
    <source>
        <dbReference type="Proteomes" id="UP000285844"/>
    </source>
</evidence>
<dbReference type="PANTHER" id="PTHR47683">
    <property type="entry name" value="PSEUDOURIDINE SYNTHASE FAMILY PROTEIN-RELATED"/>
    <property type="match status" value="1"/>
</dbReference>
<dbReference type="InterPro" id="IPR020103">
    <property type="entry name" value="PsdUridine_synth_cat_dom_sf"/>
</dbReference>
<dbReference type="InterPro" id="IPR042092">
    <property type="entry name" value="PsdUridine_s_RsuA/RluB/E/F_cat"/>
</dbReference>
<dbReference type="InterPro" id="IPR050343">
    <property type="entry name" value="RsuA_PseudoU_synthase"/>
</dbReference>
<dbReference type="EMBL" id="QROY01000002">
    <property type="protein sequence ID" value="RHL71238.1"/>
    <property type="molecule type" value="Genomic_DNA"/>
</dbReference>
<dbReference type="GO" id="GO:0120159">
    <property type="term" value="F:rRNA pseudouridine synthase activity"/>
    <property type="evidence" value="ECO:0007669"/>
    <property type="project" value="UniProtKB-ARBA"/>
</dbReference>
<dbReference type="Proteomes" id="UP000285844">
    <property type="component" value="Unassembled WGS sequence"/>
</dbReference>
<proteinExistence type="inferred from homology"/>
<dbReference type="Gene3D" id="3.10.290.10">
    <property type="entry name" value="RNA-binding S4 domain"/>
    <property type="match status" value="1"/>
</dbReference>
<dbReference type="InterPro" id="IPR000748">
    <property type="entry name" value="PsdUridine_synth_RsuA/RluB/E/F"/>
</dbReference>
<dbReference type="AlphaFoldDB" id="A0A413YW37"/>
<evidence type="ECO:0000259" key="5">
    <source>
        <dbReference type="SMART" id="SM00363"/>
    </source>
</evidence>
<dbReference type="Pfam" id="PF00849">
    <property type="entry name" value="PseudoU_synth_2"/>
    <property type="match status" value="1"/>
</dbReference>
<dbReference type="SMART" id="SM00363">
    <property type="entry name" value="S4"/>
    <property type="match status" value="1"/>
</dbReference>
<accession>A0A413YW37</accession>
<dbReference type="PROSITE" id="PS50889">
    <property type="entry name" value="S4"/>
    <property type="match status" value="1"/>
</dbReference>
<dbReference type="Gene3D" id="3.30.70.1560">
    <property type="entry name" value="Alpha-L RNA-binding motif"/>
    <property type="match status" value="1"/>
</dbReference>
<comment type="caution">
    <text evidence="6">The sequence shown here is derived from an EMBL/GenBank/DDBJ whole genome shotgun (WGS) entry which is preliminary data.</text>
</comment>
<dbReference type="FunFam" id="3.30.70.1560:FF:000002">
    <property type="entry name" value="Pseudouridine synthase"/>
    <property type="match status" value="1"/>
</dbReference>
<evidence type="ECO:0000256" key="1">
    <source>
        <dbReference type="ARBA" id="ARBA00008348"/>
    </source>
</evidence>
<dbReference type="CDD" id="cd00165">
    <property type="entry name" value="S4"/>
    <property type="match status" value="1"/>
</dbReference>
<dbReference type="EMBL" id="QSHM01000007">
    <property type="protein sequence ID" value="RHC13253.1"/>
    <property type="molecule type" value="Genomic_DNA"/>
</dbReference>
<dbReference type="InterPro" id="IPR036986">
    <property type="entry name" value="S4_RNA-bd_sf"/>
</dbReference>
<dbReference type="SUPFAM" id="SSF55174">
    <property type="entry name" value="Alpha-L RNA-binding motif"/>
    <property type="match status" value="1"/>
</dbReference>
<dbReference type="NCBIfam" id="TIGR00093">
    <property type="entry name" value="pseudouridine synthase"/>
    <property type="match status" value="1"/>
</dbReference>
<name>A0A413YW37_9FIRM</name>
<evidence type="ECO:0000256" key="2">
    <source>
        <dbReference type="ARBA" id="ARBA00023235"/>
    </source>
</evidence>
<sequence>MKIRIGGNMSERINKYLSAHGVCSRREADRMIQEGRITIDGRIAVMGEMVEDTTIICVDGRKIDSCTPPQVVIAFNKPVGIVCTTTDKQGKNNIVDFIGYKERIYPVGRLDKESDGLILLTNDGDMMDRLLRSVNGHEKEYIVSVNKPINKEFIKRMSGGIYLKELDRTTRKCVVEKISDKTFRIILTQGLNRQIRRMCAECGYSVTKLTRIRIMNVELGDLKTGEYRELDGKELNTLYEQIYKQIETVKIQADN</sequence>
<dbReference type="InterPro" id="IPR002942">
    <property type="entry name" value="S4_RNA-bd"/>
</dbReference>
<dbReference type="Proteomes" id="UP000285201">
    <property type="component" value="Unassembled WGS sequence"/>
</dbReference>
<dbReference type="InterPro" id="IPR018496">
    <property type="entry name" value="PsdUridine_synth_RsuA/RluB_CS"/>
</dbReference>
<keyword evidence="3" id="KW-0694">RNA-binding</keyword>
<reference evidence="8 9" key="1">
    <citation type="submission" date="2018-08" db="EMBL/GenBank/DDBJ databases">
        <title>A genome reference for cultivated species of the human gut microbiota.</title>
        <authorList>
            <person name="Zou Y."/>
            <person name="Xue W."/>
            <person name="Luo G."/>
        </authorList>
    </citation>
    <scope>NUCLEOTIDE SEQUENCE [LARGE SCALE GENOMIC DNA]</scope>
    <source>
        <strain evidence="7 8">AF36-7BH</strain>
        <strain evidence="6 9">AM37-3BH</strain>
    </source>
</reference>
<dbReference type="FunFam" id="3.10.290.10:FF:000003">
    <property type="entry name" value="Pseudouridine synthase"/>
    <property type="match status" value="1"/>
</dbReference>
<evidence type="ECO:0000256" key="4">
    <source>
        <dbReference type="RuleBase" id="RU003887"/>
    </source>
</evidence>
<evidence type="ECO:0000256" key="3">
    <source>
        <dbReference type="PROSITE-ProRule" id="PRU00182"/>
    </source>
</evidence>
<dbReference type="PROSITE" id="PS01149">
    <property type="entry name" value="PSI_RSU"/>
    <property type="match status" value="1"/>
</dbReference>
<dbReference type="EC" id="5.4.99.-" evidence="4"/>
<dbReference type="Pfam" id="PF01479">
    <property type="entry name" value="S4"/>
    <property type="match status" value="1"/>
</dbReference>
<feature type="domain" description="RNA-binding S4" evidence="5">
    <location>
        <begin position="11"/>
        <end position="72"/>
    </location>
</feature>
<gene>
    <name evidence="7" type="ORF">DW007_03590</name>
    <name evidence="6" type="ORF">DW858_07940</name>
</gene>
<dbReference type="InterPro" id="IPR020094">
    <property type="entry name" value="TruA/RsuA/RluB/E/F_N"/>
</dbReference>
<organism evidence="6 9">
    <name type="scientific">Lachnospira eligens</name>
    <dbReference type="NCBI Taxonomy" id="39485"/>
    <lineage>
        <taxon>Bacteria</taxon>
        <taxon>Bacillati</taxon>
        <taxon>Bacillota</taxon>
        <taxon>Clostridia</taxon>
        <taxon>Lachnospirales</taxon>
        <taxon>Lachnospiraceae</taxon>
        <taxon>Lachnospira</taxon>
    </lineage>
</organism>
<keyword evidence="2 4" id="KW-0413">Isomerase</keyword>
<dbReference type="GO" id="GO:0003723">
    <property type="term" value="F:RNA binding"/>
    <property type="evidence" value="ECO:0007669"/>
    <property type="project" value="UniProtKB-KW"/>
</dbReference>
<evidence type="ECO:0000313" key="6">
    <source>
        <dbReference type="EMBL" id="RHC13253.1"/>
    </source>
</evidence>
<dbReference type="Gene3D" id="3.30.70.580">
    <property type="entry name" value="Pseudouridine synthase I, catalytic domain, N-terminal subdomain"/>
    <property type="match status" value="1"/>
</dbReference>
<evidence type="ECO:0000313" key="8">
    <source>
        <dbReference type="Proteomes" id="UP000285201"/>
    </source>
</evidence>
<protein>
    <recommendedName>
        <fullName evidence="4">Pseudouridine synthase</fullName>
        <ecNumber evidence="4">5.4.99.-</ecNumber>
    </recommendedName>
</protein>
<evidence type="ECO:0000313" key="7">
    <source>
        <dbReference type="EMBL" id="RHL71238.1"/>
    </source>
</evidence>
<dbReference type="InterPro" id="IPR006145">
    <property type="entry name" value="PsdUridine_synth_RsuA/RluA"/>
</dbReference>
<dbReference type="GO" id="GO:0000455">
    <property type="term" value="P:enzyme-directed rRNA pseudouridine synthesis"/>
    <property type="evidence" value="ECO:0007669"/>
    <property type="project" value="UniProtKB-ARBA"/>
</dbReference>
<dbReference type="SUPFAM" id="SSF55120">
    <property type="entry name" value="Pseudouridine synthase"/>
    <property type="match status" value="1"/>
</dbReference>
<comment type="similarity">
    <text evidence="1 4">Belongs to the pseudouridine synthase RsuA family.</text>
</comment>
<dbReference type="PANTHER" id="PTHR47683:SF2">
    <property type="entry name" value="RNA-BINDING S4 DOMAIN-CONTAINING PROTEIN"/>
    <property type="match status" value="1"/>
</dbReference>